<protein>
    <recommendedName>
        <fullName evidence="4">YcxB-like protein</fullName>
    </recommendedName>
</protein>
<dbReference type="EMBL" id="FZOU01000003">
    <property type="protein sequence ID" value="SNT01072.1"/>
    <property type="molecule type" value="Genomic_DNA"/>
</dbReference>
<dbReference type="AlphaFoldDB" id="A0A239J5X0"/>
<evidence type="ECO:0000313" key="3">
    <source>
        <dbReference type="Proteomes" id="UP000198356"/>
    </source>
</evidence>
<name>A0A239J5X0_9BACT</name>
<proteinExistence type="predicted"/>
<evidence type="ECO:0000256" key="1">
    <source>
        <dbReference type="SAM" id="Phobius"/>
    </source>
</evidence>
<sequence>MSGCPIHRSFNAMGGTYNVPNRSGRFTSHPFDEAERIGRPNISLLTIEAVQVDTAMMISCSLTPEEFEALRRILWAPLYRLTLFNRYWNQHPFFFFGSWIVCGFAAGAMPRLYRPYGELLLFAVWLTIFIPLIRRSQRPGPKLMEKLNADLPSSVSVEDNGISTKLPLGVVSTAPWTAFKSWRDAGAFFFLNWADGSNFLVLPLRGLSSVERETLRATFEDRLGPSVEPIIRGYGLLRSR</sequence>
<gene>
    <name evidence="2" type="ORF">SAMN05421770_103447</name>
</gene>
<organism evidence="2 3">
    <name type="scientific">Granulicella rosea</name>
    <dbReference type="NCBI Taxonomy" id="474952"/>
    <lineage>
        <taxon>Bacteria</taxon>
        <taxon>Pseudomonadati</taxon>
        <taxon>Acidobacteriota</taxon>
        <taxon>Terriglobia</taxon>
        <taxon>Terriglobales</taxon>
        <taxon>Acidobacteriaceae</taxon>
        <taxon>Granulicella</taxon>
    </lineage>
</organism>
<evidence type="ECO:0000313" key="2">
    <source>
        <dbReference type="EMBL" id="SNT01072.1"/>
    </source>
</evidence>
<feature type="transmembrane region" description="Helical" evidence="1">
    <location>
        <begin position="119"/>
        <end position="136"/>
    </location>
</feature>
<dbReference type="Proteomes" id="UP000198356">
    <property type="component" value="Unassembled WGS sequence"/>
</dbReference>
<keyword evidence="1" id="KW-0812">Transmembrane</keyword>
<accession>A0A239J5X0</accession>
<keyword evidence="1" id="KW-1133">Transmembrane helix</keyword>
<keyword evidence="3" id="KW-1185">Reference proteome</keyword>
<keyword evidence="1" id="KW-0472">Membrane</keyword>
<feature type="transmembrane region" description="Helical" evidence="1">
    <location>
        <begin position="93"/>
        <end position="113"/>
    </location>
</feature>
<reference evidence="2 3" key="1">
    <citation type="submission" date="2017-06" db="EMBL/GenBank/DDBJ databases">
        <authorList>
            <person name="Kim H.J."/>
            <person name="Triplett B.A."/>
        </authorList>
    </citation>
    <scope>NUCLEOTIDE SEQUENCE [LARGE SCALE GENOMIC DNA]</scope>
    <source>
        <strain evidence="2 3">DSM 18704</strain>
    </source>
</reference>
<evidence type="ECO:0008006" key="4">
    <source>
        <dbReference type="Google" id="ProtNLM"/>
    </source>
</evidence>